<dbReference type="Proteomes" id="UP001341840">
    <property type="component" value="Unassembled WGS sequence"/>
</dbReference>
<dbReference type="EMBL" id="JASCZI010120859">
    <property type="protein sequence ID" value="MED6156184.1"/>
    <property type="molecule type" value="Genomic_DNA"/>
</dbReference>
<keyword evidence="2" id="KW-1185">Reference proteome</keyword>
<evidence type="ECO:0000313" key="1">
    <source>
        <dbReference type="EMBL" id="MED6156184.1"/>
    </source>
</evidence>
<sequence length="227" mass="26093">MSETVNIMSARLKVLKLYRCSNLKDVNIDAPHLLSLDYHGFDKPVISLMKCSDKLEVCVDTCVDYHQFYSLRDFIQNIPQKILASLSLVVRPSYRDDPYVPAYLVSSIPPRIKHLEFKEFAIPNSRALYGPLVNCLLSSCFPEKISIRYAFGCSYAFIEFFYEMLMGRKMEECDCSSGDSKCWWHALKIVKISCSHMTHENADFKSMLYGLPNDCNKAKSMTFSLEI</sequence>
<evidence type="ECO:0000313" key="2">
    <source>
        <dbReference type="Proteomes" id="UP001341840"/>
    </source>
</evidence>
<comment type="caution">
    <text evidence="1">The sequence shown here is derived from an EMBL/GenBank/DDBJ whole genome shotgun (WGS) entry which is preliminary data.</text>
</comment>
<proteinExistence type="predicted"/>
<accession>A0ABU6U5E0</accession>
<gene>
    <name evidence="1" type="ORF">PIB30_012199</name>
</gene>
<protein>
    <submittedName>
        <fullName evidence="1">Uncharacterized protein</fullName>
    </submittedName>
</protein>
<name>A0ABU6U5E0_9FABA</name>
<reference evidence="1 2" key="1">
    <citation type="journal article" date="2023" name="Plants (Basel)">
        <title>Bridging the Gap: Combining Genomics and Transcriptomics Approaches to Understand Stylosanthes scabra, an Orphan Legume from the Brazilian Caatinga.</title>
        <authorList>
            <person name="Ferreira-Neto J.R.C."/>
            <person name="da Silva M.D."/>
            <person name="Binneck E."/>
            <person name="de Melo N.F."/>
            <person name="da Silva R.H."/>
            <person name="de Melo A.L.T.M."/>
            <person name="Pandolfi V."/>
            <person name="Bustamante F.O."/>
            <person name="Brasileiro-Vidal A.C."/>
            <person name="Benko-Iseppon A.M."/>
        </authorList>
    </citation>
    <scope>NUCLEOTIDE SEQUENCE [LARGE SCALE GENOMIC DNA]</scope>
    <source>
        <tissue evidence="1">Leaves</tissue>
    </source>
</reference>
<organism evidence="1 2">
    <name type="scientific">Stylosanthes scabra</name>
    <dbReference type="NCBI Taxonomy" id="79078"/>
    <lineage>
        <taxon>Eukaryota</taxon>
        <taxon>Viridiplantae</taxon>
        <taxon>Streptophyta</taxon>
        <taxon>Embryophyta</taxon>
        <taxon>Tracheophyta</taxon>
        <taxon>Spermatophyta</taxon>
        <taxon>Magnoliopsida</taxon>
        <taxon>eudicotyledons</taxon>
        <taxon>Gunneridae</taxon>
        <taxon>Pentapetalae</taxon>
        <taxon>rosids</taxon>
        <taxon>fabids</taxon>
        <taxon>Fabales</taxon>
        <taxon>Fabaceae</taxon>
        <taxon>Papilionoideae</taxon>
        <taxon>50 kb inversion clade</taxon>
        <taxon>dalbergioids sensu lato</taxon>
        <taxon>Dalbergieae</taxon>
        <taxon>Pterocarpus clade</taxon>
        <taxon>Stylosanthes</taxon>
    </lineage>
</organism>